<proteinExistence type="predicted"/>
<name>A0A0K2U2J9_LEPSM</name>
<protein>
    <submittedName>
        <fullName evidence="1">Uncharacterized protein</fullName>
    </submittedName>
</protein>
<reference evidence="1" key="1">
    <citation type="submission" date="2014-05" db="EMBL/GenBank/DDBJ databases">
        <authorList>
            <person name="Chronopoulou M."/>
        </authorList>
    </citation>
    <scope>NUCLEOTIDE SEQUENCE</scope>
    <source>
        <tissue evidence="1">Whole organism</tissue>
    </source>
</reference>
<dbReference type="AlphaFoldDB" id="A0A0K2U2J9"/>
<dbReference type="EMBL" id="HACA01015057">
    <property type="protein sequence ID" value="CDW32418.1"/>
    <property type="molecule type" value="Transcribed_RNA"/>
</dbReference>
<organism evidence="1">
    <name type="scientific">Lepeophtheirus salmonis</name>
    <name type="common">Salmon louse</name>
    <name type="synonym">Caligus salmonis</name>
    <dbReference type="NCBI Taxonomy" id="72036"/>
    <lineage>
        <taxon>Eukaryota</taxon>
        <taxon>Metazoa</taxon>
        <taxon>Ecdysozoa</taxon>
        <taxon>Arthropoda</taxon>
        <taxon>Crustacea</taxon>
        <taxon>Multicrustacea</taxon>
        <taxon>Hexanauplia</taxon>
        <taxon>Copepoda</taxon>
        <taxon>Siphonostomatoida</taxon>
        <taxon>Caligidae</taxon>
        <taxon>Lepeophtheirus</taxon>
    </lineage>
</organism>
<sequence>MSFSIPTMHQQCTSSHFGSCGLKINGNKMDLHSSVIHHHIMDMINDFWSSNLNSPEHSAHMATPKFLKRLINYSH</sequence>
<accession>A0A0K2U2J9</accession>
<evidence type="ECO:0000313" key="1">
    <source>
        <dbReference type="EMBL" id="CDW32418.1"/>
    </source>
</evidence>